<proteinExistence type="predicted"/>
<feature type="transmembrane region" description="Helical" evidence="1">
    <location>
        <begin position="20"/>
        <end position="39"/>
    </location>
</feature>
<sequence length="180" mass="19882">MQPRAWLPENLESPASRREIILTTGLSGLLCSAAVLRIAGLQEGVAFWAVVLLCTVLILLAMQLQLQGRQVHRGWEVDFQQGRLTPVGLVQREAIRIDPAEHSLGCYPATTRETGVSFLLELRHVRRGPVAALTVVHLTSRQFPQNLRILDRCVDTLAERLQIRRSGAPLPVGNAPHAAH</sequence>
<evidence type="ECO:0008006" key="4">
    <source>
        <dbReference type="Google" id="ProtNLM"/>
    </source>
</evidence>
<keyword evidence="1" id="KW-0812">Transmembrane</keyword>
<comment type="caution">
    <text evidence="2">The sequence shown here is derived from an EMBL/GenBank/DDBJ whole genome shotgun (WGS) entry which is preliminary data.</text>
</comment>
<dbReference type="EMBL" id="ACQT01000308">
    <property type="protein sequence ID" value="EER58265.1"/>
    <property type="molecule type" value="Genomic_DNA"/>
</dbReference>
<dbReference type="AlphaFoldDB" id="C5TB79"/>
<keyword evidence="3" id="KW-1185">Reference proteome</keyword>
<dbReference type="PATRIC" id="fig|573060.9.peg.773"/>
<accession>C5TB79</accession>
<feature type="transmembrane region" description="Helical" evidence="1">
    <location>
        <begin position="45"/>
        <end position="64"/>
    </location>
</feature>
<evidence type="ECO:0000256" key="1">
    <source>
        <dbReference type="SAM" id="Phobius"/>
    </source>
</evidence>
<evidence type="ECO:0000313" key="2">
    <source>
        <dbReference type="EMBL" id="EER58265.1"/>
    </source>
</evidence>
<organism evidence="2 3">
    <name type="scientific">Acidovorax delafieldii 2AN</name>
    <dbReference type="NCBI Taxonomy" id="573060"/>
    <lineage>
        <taxon>Bacteria</taxon>
        <taxon>Pseudomonadati</taxon>
        <taxon>Pseudomonadota</taxon>
        <taxon>Betaproteobacteria</taxon>
        <taxon>Burkholderiales</taxon>
        <taxon>Comamonadaceae</taxon>
        <taxon>Acidovorax</taxon>
    </lineage>
</organism>
<reference evidence="2 3" key="1">
    <citation type="submission" date="2009-05" db="EMBL/GenBank/DDBJ databases">
        <title>The draft genome of Acidovorax delafieldii 2AN.</title>
        <authorList>
            <consortium name="US DOE Joint Genome Institute (JGI-PGF)"/>
            <person name="Lucas S."/>
            <person name="Copeland A."/>
            <person name="Lapidus A."/>
            <person name="Glavina del Rio T."/>
            <person name="Tice H."/>
            <person name="Bruce D."/>
            <person name="Goodwin L."/>
            <person name="Pitluck S."/>
            <person name="Larimer F."/>
            <person name="Land M.L."/>
            <person name="Hauser L."/>
            <person name="Shelobolina E.S."/>
            <person name="Picardal F."/>
            <person name="Roden E."/>
            <person name="Emerson D."/>
        </authorList>
    </citation>
    <scope>NUCLEOTIDE SEQUENCE [LARGE SCALE GENOMIC DNA]</scope>
    <source>
        <strain evidence="2 3">2AN</strain>
    </source>
</reference>
<keyword evidence="1" id="KW-1133">Transmembrane helix</keyword>
<evidence type="ECO:0000313" key="3">
    <source>
        <dbReference type="Proteomes" id="UP000003856"/>
    </source>
</evidence>
<gene>
    <name evidence="2" type="ORF">AcdelDRAFT_4159</name>
</gene>
<keyword evidence="1" id="KW-0472">Membrane</keyword>
<protein>
    <recommendedName>
        <fullName evidence="4">Transmembrane protein</fullName>
    </recommendedName>
</protein>
<dbReference type="Proteomes" id="UP000003856">
    <property type="component" value="Unassembled WGS sequence"/>
</dbReference>
<name>C5TB79_ACIDE</name>